<organism evidence="1 2">
    <name type="scientific">Sphingomonas phage Lucius</name>
    <dbReference type="NCBI Taxonomy" id="2686313"/>
    <lineage>
        <taxon>Viruses</taxon>
        <taxon>Duplodnaviria</taxon>
        <taxon>Heunggongvirae</taxon>
        <taxon>Uroviricota</taxon>
        <taxon>Caudoviricetes</taxon>
        <taxon>Johnpaulvirinae</taxon>
        <taxon>Kharnvirus</taxon>
        <taxon>Kharnvirus lucius</taxon>
    </lineage>
</organism>
<evidence type="ECO:0008006" key="3">
    <source>
        <dbReference type="Google" id="ProtNLM"/>
    </source>
</evidence>
<sequence>MTTNSPVVVTMKDIRACKMCSGGTRDFFRRHNMDWSKFLAEGLPEEQFIATGDAMAMQVVNKARERHGR</sequence>
<dbReference type="KEGG" id="vg:79585648"/>
<reference evidence="1 2" key="1">
    <citation type="submission" date="2019-11" db="EMBL/GenBank/DDBJ databases">
        <authorList>
            <person name="Hylling O."/>
            <person name="Hansen L.H."/>
            <person name="Johansen A."/>
        </authorList>
    </citation>
    <scope>NUCLEOTIDE SEQUENCE [LARGE SCALE GENOMIC DNA]</scope>
</reference>
<accession>A0A6M3T8E2</accession>
<dbReference type="RefSeq" id="YP_010738281.1">
    <property type="nucleotide sequence ID" value="NC_073025.1"/>
</dbReference>
<name>A0A6M3T8E2_9CAUD</name>
<proteinExistence type="predicted"/>
<dbReference type="GeneID" id="79585648"/>
<dbReference type="Proteomes" id="UP000502416">
    <property type="component" value="Segment"/>
</dbReference>
<protein>
    <recommendedName>
        <fullName evidence="3">Tail assembly protein</fullName>
    </recommendedName>
</protein>
<evidence type="ECO:0000313" key="1">
    <source>
        <dbReference type="EMBL" id="QJD54460.1"/>
    </source>
</evidence>
<dbReference type="EMBL" id="MN734438">
    <property type="protein sequence ID" value="QJD54460.1"/>
    <property type="molecule type" value="Genomic_DNA"/>
</dbReference>
<evidence type="ECO:0000313" key="2">
    <source>
        <dbReference type="Proteomes" id="UP000502416"/>
    </source>
</evidence>
<keyword evidence="2" id="KW-1185">Reference proteome</keyword>